<dbReference type="EMBL" id="JAPMOS010000070">
    <property type="protein sequence ID" value="KAJ4456448.1"/>
    <property type="molecule type" value="Genomic_DNA"/>
</dbReference>
<sequence>MCVLFRYTTLQQVDAALAIISETVLRLLPEKESEVGSKEPMGPADLATVKLTRFTHGLGCACKLRPQLLEQIVSKLPNWGDPRLLVGTETGDDAAVYKLNDELALVLTDDFFTPVVDDPWHFGAIAAANSISDVYAMGGQPRCALSIVGFPNHRLPIQILEQIMQGASAKAAEAGCPIVGGHTISDTEPKFGLAVVGTVHPTRYVSNSGAQPGDWLILTKPLGLGIASTAIKRGLADSSLIRDATRVMETLNRGACESMVAVGVHSATDVTGFGLLGHLMGMTRGSHVDCDIYASSVPLIPGVEALATAGAIPGGTLSNMDYTAPAIVWAEGTSQLQRILFCDAQTSGGLLIACPPENLDALLAKLRERLCGLEQPQPNDMAAPNQQKPHTSGTKDVLAAALIGRISGHGSGIIRVHPGLVPQ</sequence>
<dbReference type="HAMAP" id="MF_00625">
    <property type="entry name" value="SelD"/>
    <property type="match status" value="1"/>
</dbReference>
<dbReference type="InterPro" id="IPR036921">
    <property type="entry name" value="PurM-like_N_sf"/>
</dbReference>
<evidence type="ECO:0000256" key="1">
    <source>
        <dbReference type="ARBA" id="ARBA00008026"/>
    </source>
</evidence>
<dbReference type="CDD" id="cd02195">
    <property type="entry name" value="SelD"/>
    <property type="match status" value="1"/>
</dbReference>
<dbReference type="PANTHER" id="PTHR10256:SF0">
    <property type="entry name" value="INACTIVE SELENIDE, WATER DIKINASE-LIKE PROTEIN-RELATED"/>
    <property type="match status" value="1"/>
</dbReference>
<dbReference type="InterPro" id="IPR016188">
    <property type="entry name" value="PurM-like_N"/>
</dbReference>
<dbReference type="InterPro" id="IPR010918">
    <property type="entry name" value="PurM-like_C_dom"/>
</dbReference>
<dbReference type="Pfam" id="PF02769">
    <property type="entry name" value="AIRS_C"/>
    <property type="match status" value="1"/>
</dbReference>
<keyword evidence="5" id="KW-0418">Kinase</keyword>
<gene>
    <name evidence="12" type="ORF">PAPYR_8348</name>
</gene>
<evidence type="ECO:0000256" key="4">
    <source>
        <dbReference type="ARBA" id="ARBA00022741"/>
    </source>
</evidence>
<proteinExistence type="inferred from homology"/>
<keyword evidence="4" id="KW-0547">Nucleotide-binding</keyword>
<dbReference type="Gene3D" id="3.90.650.10">
    <property type="entry name" value="PurM-like C-terminal domain"/>
    <property type="match status" value="1"/>
</dbReference>
<dbReference type="InterPro" id="IPR023061">
    <property type="entry name" value="SelD_I"/>
</dbReference>
<dbReference type="PANTHER" id="PTHR10256">
    <property type="entry name" value="SELENIDE, WATER DIKINASE"/>
    <property type="match status" value="1"/>
</dbReference>
<keyword evidence="8" id="KW-0711">Selenium</keyword>
<evidence type="ECO:0000313" key="12">
    <source>
        <dbReference type="EMBL" id="KAJ4456448.1"/>
    </source>
</evidence>
<dbReference type="Pfam" id="PF00586">
    <property type="entry name" value="AIRS"/>
    <property type="match status" value="1"/>
</dbReference>
<evidence type="ECO:0000313" key="13">
    <source>
        <dbReference type="Proteomes" id="UP001141327"/>
    </source>
</evidence>
<feature type="domain" description="PurM-like N-terminal" evidence="10">
    <location>
        <begin position="91"/>
        <end position="199"/>
    </location>
</feature>
<protein>
    <submittedName>
        <fullName evidence="12">Selenide, water dikinase</fullName>
    </submittedName>
</protein>
<dbReference type="NCBIfam" id="TIGR00476">
    <property type="entry name" value="selD"/>
    <property type="match status" value="1"/>
</dbReference>
<comment type="caution">
    <text evidence="12">The sequence shown here is derived from an EMBL/GenBank/DDBJ whole genome shotgun (WGS) entry which is preliminary data.</text>
</comment>
<evidence type="ECO:0000256" key="7">
    <source>
        <dbReference type="ARBA" id="ARBA00022842"/>
    </source>
</evidence>
<name>A0ABQ8UAX0_9EUKA</name>
<keyword evidence="6" id="KW-0067">ATP-binding</keyword>
<organism evidence="12 13">
    <name type="scientific">Paratrimastix pyriformis</name>
    <dbReference type="NCBI Taxonomy" id="342808"/>
    <lineage>
        <taxon>Eukaryota</taxon>
        <taxon>Metamonada</taxon>
        <taxon>Preaxostyla</taxon>
        <taxon>Paratrimastigidae</taxon>
        <taxon>Paratrimastix</taxon>
    </lineage>
</organism>
<feature type="region of interest" description="Disordered" evidence="9">
    <location>
        <begin position="375"/>
        <end position="394"/>
    </location>
</feature>
<feature type="compositionally biased region" description="Polar residues" evidence="9">
    <location>
        <begin position="384"/>
        <end position="394"/>
    </location>
</feature>
<evidence type="ECO:0000256" key="2">
    <source>
        <dbReference type="ARBA" id="ARBA00022679"/>
    </source>
</evidence>
<evidence type="ECO:0000256" key="5">
    <source>
        <dbReference type="ARBA" id="ARBA00022777"/>
    </source>
</evidence>
<dbReference type="NCBIfam" id="NF002098">
    <property type="entry name" value="PRK00943.1"/>
    <property type="match status" value="1"/>
</dbReference>
<dbReference type="SUPFAM" id="SSF56042">
    <property type="entry name" value="PurM C-terminal domain-like"/>
    <property type="match status" value="1"/>
</dbReference>
<keyword evidence="7" id="KW-0460">Magnesium</keyword>
<dbReference type="InterPro" id="IPR036676">
    <property type="entry name" value="PurM-like_C_sf"/>
</dbReference>
<dbReference type="Proteomes" id="UP001141327">
    <property type="component" value="Unassembled WGS sequence"/>
</dbReference>
<accession>A0ABQ8UAX0</accession>
<evidence type="ECO:0000259" key="10">
    <source>
        <dbReference type="Pfam" id="PF00586"/>
    </source>
</evidence>
<dbReference type="Gene3D" id="3.30.1330.10">
    <property type="entry name" value="PurM-like, N-terminal domain"/>
    <property type="match status" value="1"/>
</dbReference>
<dbReference type="SUPFAM" id="SSF55326">
    <property type="entry name" value="PurM N-terminal domain-like"/>
    <property type="match status" value="1"/>
</dbReference>
<evidence type="ECO:0000256" key="8">
    <source>
        <dbReference type="ARBA" id="ARBA00023266"/>
    </source>
</evidence>
<keyword evidence="2" id="KW-0808">Transferase</keyword>
<reference evidence="12" key="1">
    <citation type="journal article" date="2022" name="bioRxiv">
        <title>Genomics of Preaxostyla Flagellates Illuminates Evolutionary Transitions and the Path Towards Mitochondrial Loss.</title>
        <authorList>
            <person name="Novak L.V.F."/>
            <person name="Treitli S.C."/>
            <person name="Pyrih J."/>
            <person name="Halakuc P."/>
            <person name="Pipaliya S.V."/>
            <person name="Vacek V."/>
            <person name="Brzon O."/>
            <person name="Soukal P."/>
            <person name="Eme L."/>
            <person name="Dacks J.B."/>
            <person name="Karnkowska A."/>
            <person name="Elias M."/>
            <person name="Hampl V."/>
        </authorList>
    </citation>
    <scope>NUCLEOTIDE SEQUENCE</scope>
    <source>
        <strain evidence="12">RCP-MX</strain>
    </source>
</reference>
<evidence type="ECO:0000256" key="3">
    <source>
        <dbReference type="ARBA" id="ARBA00022723"/>
    </source>
</evidence>
<comment type="similarity">
    <text evidence="1">Belongs to the selenophosphate synthase 1 family. Class I subfamily.</text>
</comment>
<evidence type="ECO:0000259" key="11">
    <source>
        <dbReference type="Pfam" id="PF02769"/>
    </source>
</evidence>
<keyword evidence="3" id="KW-0479">Metal-binding</keyword>
<dbReference type="InterPro" id="IPR004536">
    <property type="entry name" value="SPS/SelD"/>
</dbReference>
<evidence type="ECO:0000256" key="6">
    <source>
        <dbReference type="ARBA" id="ARBA00022840"/>
    </source>
</evidence>
<keyword evidence="13" id="KW-1185">Reference proteome</keyword>
<feature type="domain" description="PurM-like C-terminal" evidence="11">
    <location>
        <begin position="211"/>
        <end position="369"/>
    </location>
</feature>
<evidence type="ECO:0000256" key="9">
    <source>
        <dbReference type="SAM" id="MobiDB-lite"/>
    </source>
</evidence>